<dbReference type="EMBL" id="CAFBMK010000030">
    <property type="protein sequence ID" value="CAB4904346.1"/>
    <property type="molecule type" value="Genomic_DNA"/>
</dbReference>
<name>A0A6J7GB57_9ZZZZ</name>
<dbReference type="AlphaFoldDB" id="A0A6J7GB57"/>
<gene>
    <name evidence="1" type="ORF">UFOPK3564_00779</name>
</gene>
<evidence type="ECO:0000313" key="1">
    <source>
        <dbReference type="EMBL" id="CAB4904346.1"/>
    </source>
</evidence>
<proteinExistence type="predicted"/>
<accession>A0A6J7GB57</accession>
<protein>
    <submittedName>
        <fullName evidence="1">Unannotated protein</fullName>
    </submittedName>
</protein>
<reference evidence="1" key="1">
    <citation type="submission" date="2020-05" db="EMBL/GenBank/DDBJ databases">
        <authorList>
            <person name="Chiriac C."/>
            <person name="Salcher M."/>
            <person name="Ghai R."/>
            <person name="Kavagutti S V."/>
        </authorList>
    </citation>
    <scope>NUCLEOTIDE SEQUENCE</scope>
</reference>
<organism evidence="1">
    <name type="scientific">freshwater metagenome</name>
    <dbReference type="NCBI Taxonomy" id="449393"/>
    <lineage>
        <taxon>unclassified sequences</taxon>
        <taxon>metagenomes</taxon>
        <taxon>ecological metagenomes</taxon>
    </lineage>
</organism>
<sequence length="298" mass="34387">MPEPSHTGVGMMPPVQRLYDRGVSSRPTVPVDLVVNCFERTYREVLAPGHLQAIEDDNAVRFERRTVLINNVDCRDDARDLAAARVEAGEIDRWIFVADLLDDALRQTGLHRADLGAVPYFTDWALVAVTVDGLDNVLLWDADVRLHRPIDWVRPALELMDRDARVLIANPNWEFPNLGRFTFETDGDFHLGHGASDQVMLGRRSELGRPIYSDRTLALRRYPVSHLADIFEARIDSHLRRSGRMRATYAPAVYRHGTKMGTSYPHQPLMTRVRQERDRMITRLLRWSPWRPRHLRQL</sequence>